<evidence type="ECO:0000256" key="9">
    <source>
        <dbReference type="ARBA" id="ARBA00031636"/>
    </source>
</evidence>
<feature type="transmembrane region" description="Helical" evidence="10">
    <location>
        <begin position="345"/>
        <end position="371"/>
    </location>
</feature>
<keyword evidence="12" id="KW-1185">Reference proteome</keyword>
<dbReference type="InterPro" id="IPR050222">
    <property type="entry name" value="MATE_MdtK"/>
</dbReference>
<dbReference type="Pfam" id="PF01554">
    <property type="entry name" value="MatE"/>
    <property type="match status" value="2"/>
</dbReference>
<comment type="subcellular location">
    <subcellularLocation>
        <location evidence="1">Cell inner membrane</location>
        <topology evidence="1">Multi-pass membrane protein</topology>
    </subcellularLocation>
</comment>
<evidence type="ECO:0000256" key="3">
    <source>
        <dbReference type="ARBA" id="ARBA00022449"/>
    </source>
</evidence>
<keyword evidence="7" id="KW-0406">Ion transport</keyword>
<feature type="transmembrane region" description="Helical" evidence="10">
    <location>
        <begin position="418"/>
        <end position="440"/>
    </location>
</feature>
<accession>A0AA37T066</accession>
<evidence type="ECO:0000256" key="4">
    <source>
        <dbReference type="ARBA" id="ARBA00022475"/>
    </source>
</evidence>
<name>A0AA37T066_9ALTE</name>
<evidence type="ECO:0000256" key="10">
    <source>
        <dbReference type="SAM" id="Phobius"/>
    </source>
</evidence>
<reference evidence="11" key="2">
    <citation type="submission" date="2023-01" db="EMBL/GenBank/DDBJ databases">
        <title>Draft genome sequence of Agaribacter marinus strain NBRC 110023.</title>
        <authorList>
            <person name="Sun Q."/>
            <person name="Mori K."/>
        </authorList>
    </citation>
    <scope>NUCLEOTIDE SEQUENCE</scope>
    <source>
        <strain evidence="11">NBRC 110023</strain>
    </source>
</reference>
<dbReference type="Proteomes" id="UP001156601">
    <property type="component" value="Unassembled WGS sequence"/>
</dbReference>
<keyword evidence="5 10" id="KW-0812">Transmembrane</keyword>
<dbReference type="GO" id="GO:0015297">
    <property type="term" value="F:antiporter activity"/>
    <property type="evidence" value="ECO:0007669"/>
    <property type="project" value="UniProtKB-KW"/>
</dbReference>
<evidence type="ECO:0000256" key="1">
    <source>
        <dbReference type="ARBA" id="ARBA00004429"/>
    </source>
</evidence>
<evidence type="ECO:0000256" key="5">
    <source>
        <dbReference type="ARBA" id="ARBA00022692"/>
    </source>
</evidence>
<dbReference type="NCBIfam" id="TIGR00797">
    <property type="entry name" value="matE"/>
    <property type="match status" value="1"/>
</dbReference>
<dbReference type="GO" id="GO:0005886">
    <property type="term" value="C:plasma membrane"/>
    <property type="evidence" value="ECO:0007669"/>
    <property type="project" value="UniProtKB-SubCell"/>
</dbReference>
<proteinExistence type="predicted"/>
<dbReference type="EMBL" id="BSOT01000005">
    <property type="protein sequence ID" value="GLR69893.1"/>
    <property type="molecule type" value="Genomic_DNA"/>
</dbReference>
<feature type="transmembrane region" description="Helical" evidence="10">
    <location>
        <begin position="308"/>
        <end position="333"/>
    </location>
</feature>
<dbReference type="GO" id="GO:0006811">
    <property type="term" value="P:monoatomic ion transport"/>
    <property type="evidence" value="ECO:0007669"/>
    <property type="project" value="UniProtKB-KW"/>
</dbReference>
<feature type="transmembrane region" description="Helical" evidence="10">
    <location>
        <begin position="221"/>
        <end position="243"/>
    </location>
</feature>
<keyword evidence="6 10" id="KW-1133">Transmembrane helix</keyword>
<feature type="transmembrane region" description="Helical" evidence="10">
    <location>
        <begin position="270"/>
        <end position="296"/>
    </location>
</feature>
<feature type="transmembrane region" description="Helical" evidence="10">
    <location>
        <begin position="39"/>
        <end position="56"/>
    </location>
</feature>
<evidence type="ECO:0000256" key="2">
    <source>
        <dbReference type="ARBA" id="ARBA00022448"/>
    </source>
</evidence>
<organism evidence="11 12">
    <name type="scientific">Agaribacter marinus</name>
    <dbReference type="NCBI Taxonomy" id="1431249"/>
    <lineage>
        <taxon>Bacteria</taxon>
        <taxon>Pseudomonadati</taxon>
        <taxon>Pseudomonadota</taxon>
        <taxon>Gammaproteobacteria</taxon>
        <taxon>Alteromonadales</taxon>
        <taxon>Alteromonadaceae</taxon>
        <taxon>Agaribacter</taxon>
    </lineage>
</organism>
<dbReference type="CDD" id="cd13131">
    <property type="entry name" value="MATE_NorM_like"/>
    <property type="match status" value="1"/>
</dbReference>
<feature type="transmembrane region" description="Helical" evidence="10">
    <location>
        <begin position="76"/>
        <end position="98"/>
    </location>
</feature>
<evidence type="ECO:0000256" key="6">
    <source>
        <dbReference type="ARBA" id="ARBA00022989"/>
    </source>
</evidence>
<feature type="transmembrane region" description="Helical" evidence="10">
    <location>
        <begin position="157"/>
        <end position="174"/>
    </location>
</feature>
<dbReference type="GO" id="GO:0042910">
    <property type="term" value="F:xenobiotic transmembrane transporter activity"/>
    <property type="evidence" value="ECO:0007669"/>
    <property type="project" value="InterPro"/>
</dbReference>
<dbReference type="PIRSF" id="PIRSF006603">
    <property type="entry name" value="DinF"/>
    <property type="match status" value="1"/>
</dbReference>
<dbReference type="PANTHER" id="PTHR43298">
    <property type="entry name" value="MULTIDRUG RESISTANCE PROTEIN NORM-RELATED"/>
    <property type="match status" value="1"/>
</dbReference>
<keyword evidence="8 10" id="KW-0472">Membrane</keyword>
<protein>
    <recommendedName>
        <fullName evidence="9">Multidrug-efflux transporter</fullName>
    </recommendedName>
</protein>
<reference evidence="11" key="1">
    <citation type="journal article" date="2014" name="Int. J. Syst. Evol. Microbiol.">
        <title>Complete genome sequence of Corynebacterium casei LMG S-19264T (=DSM 44701T), isolated from a smear-ripened cheese.</title>
        <authorList>
            <consortium name="US DOE Joint Genome Institute (JGI-PGF)"/>
            <person name="Walter F."/>
            <person name="Albersmeier A."/>
            <person name="Kalinowski J."/>
            <person name="Ruckert C."/>
        </authorList>
    </citation>
    <scope>NUCLEOTIDE SEQUENCE</scope>
    <source>
        <strain evidence="11">NBRC 110023</strain>
    </source>
</reference>
<dbReference type="InterPro" id="IPR048279">
    <property type="entry name" value="MdtK-like"/>
</dbReference>
<dbReference type="RefSeq" id="WP_284216200.1">
    <property type="nucleotide sequence ID" value="NZ_BSOT01000005.1"/>
</dbReference>
<feature type="transmembrane region" description="Helical" evidence="10">
    <location>
        <begin position="119"/>
        <end position="137"/>
    </location>
</feature>
<feature type="transmembrane region" description="Helical" evidence="10">
    <location>
        <begin position="186"/>
        <end position="206"/>
    </location>
</feature>
<gene>
    <name evidence="11" type="ORF">GCM10007852_08010</name>
</gene>
<feature type="transmembrane region" description="Helical" evidence="10">
    <location>
        <begin position="383"/>
        <end position="406"/>
    </location>
</feature>
<evidence type="ECO:0000256" key="8">
    <source>
        <dbReference type="ARBA" id="ARBA00023136"/>
    </source>
</evidence>
<comment type="caution">
    <text evidence="11">The sequence shown here is derived from an EMBL/GenBank/DDBJ whole genome shotgun (WGS) entry which is preliminary data.</text>
</comment>
<keyword evidence="3" id="KW-0050">Antiport</keyword>
<sequence length="486" mass="52798">MKNLEAENVKIPADTADIERNTTDVAGKYSGFWLEFKKLSVLAWPLLIAQVTQTLMGVSDTIMAGHYNSLDMAAVAIGYGSTMPLLIFLQGICLALSPQVARLDGAKNANKVASWVQQCFYLVVTIGFIFMMIFPFVPSLLAKVNMAAELRNETSQYIQFILLAAPGFAIYQTLRNYCEGLSSTRPTMIIMLIGLCINVPANYLFINGIEVNGVQWIPEMGGAGCGLATMLVIYGMALSTFIYTRKQTSLKKYDLYSNWTAPALNNIKTLLVLGLPIAFTLLAEVTLFSISAILLSPFGALTVASHQVALNFSALIFMLPLSIGMAVAIRIGYVIGEGHNYKAALAYRAALVLAISTVFFTTSFTVINASWIVRLYTPEVEVITAAIGLLILAAIFQFPDAIQVVGANSLRGYKDNKAMLLISLFAYWGIGFPTAIVLGLTDIIVPKMAAKGFWIGFILGLSSAAIMMTARVLIIQQRVKSESSAF</sequence>
<evidence type="ECO:0000313" key="12">
    <source>
        <dbReference type="Proteomes" id="UP001156601"/>
    </source>
</evidence>
<keyword evidence="4" id="KW-1003">Cell membrane</keyword>
<evidence type="ECO:0000313" key="11">
    <source>
        <dbReference type="EMBL" id="GLR69893.1"/>
    </source>
</evidence>
<feature type="transmembrane region" description="Helical" evidence="10">
    <location>
        <begin position="452"/>
        <end position="474"/>
    </location>
</feature>
<dbReference type="PANTHER" id="PTHR43298:SF2">
    <property type="entry name" value="FMN_FAD EXPORTER YEEO-RELATED"/>
    <property type="match status" value="1"/>
</dbReference>
<dbReference type="AlphaFoldDB" id="A0AA37T066"/>
<evidence type="ECO:0000256" key="7">
    <source>
        <dbReference type="ARBA" id="ARBA00023065"/>
    </source>
</evidence>
<keyword evidence="2" id="KW-0813">Transport</keyword>
<dbReference type="InterPro" id="IPR002528">
    <property type="entry name" value="MATE_fam"/>
</dbReference>